<organism evidence="1 2">
    <name type="scientific">Yinghuangia aomiensis</name>
    <dbReference type="NCBI Taxonomy" id="676205"/>
    <lineage>
        <taxon>Bacteria</taxon>
        <taxon>Bacillati</taxon>
        <taxon>Actinomycetota</taxon>
        <taxon>Actinomycetes</taxon>
        <taxon>Kitasatosporales</taxon>
        <taxon>Streptomycetaceae</taxon>
        <taxon>Yinghuangia</taxon>
    </lineage>
</organism>
<dbReference type="EMBL" id="BAABHS010000025">
    <property type="protein sequence ID" value="GAA4982558.1"/>
    <property type="molecule type" value="Genomic_DNA"/>
</dbReference>
<evidence type="ECO:0000313" key="2">
    <source>
        <dbReference type="Proteomes" id="UP001500466"/>
    </source>
</evidence>
<reference evidence="2" key="1">
    <citation type="journal article" date="2019" name="Int. J. Syst. Evol. Microbiol.">
        <title>The Global Catalogue of Microorganisms (GCM) 10K type strain sequencing project: providing services to taxonomists for standard genome sequencing and annotation.</title>
        <authorList>
            <consortium name="The Broad Institute Genomics Platform"/>
            <consortium name="The Broad Institute Genome Sequencing Center for Infectious Disease"/>
            <person name="Wu L."/>
            <person name="Ma J."/>
        </authorList>
    </citation>
    <scope>NUCLEOTIDE SEQUENCE [LARGE SCALE GENOMIC DNA]</scope>
    <source>
        <strain evidence="2">JCM 17986</strain>
    </source>
</reference>
<proteinExistence type="predicted"/>
<dbReference type="Proteomes" id="UP001500466">
    <property type="component" value="Unassembled WGS sequence"/>
</dbReference>
<keyword evidence="2" id="KW-1185">Reference proteome</keyword>
<name>A0ABP9HYS3_9ACTN</name>
<sequence length="73" mass="7750">MFDAAAVETPDGGPESGLVFSPLLFLESLQPVRTSEPATTNPAIAATDLRVRKTFMGSSPWVTQVMHVACVMA</sequence>
<gene>
    <name evidence="1" type="ORF">GCM10023205_60050</name>
</gene>
<accession>A0ABP9HYS3</accession>
<evidence type="ECO:0000313" key="1">
    <source>
        <dbReference type="EMBL" id="GAA4982558.1"/>
    </source>
</evidence>
<comment type="caution">
    <text evidence="1">The sequence shown here is derived from an EMBL/GenBank/DDBJ whole genome shotgun (WGS) entry which is preliminary data.</text>
</comment>
<protein>
    <submittedName>
        <fullName evidence="1">Uncharacterized protein</fullName>
    </submittedName>
</protein>